<proteinExistence type="predicted"/>
<comment type="caution">
    <text evidence="2">The sequence shown here is derived from an EMBL/GenBank/DDBJ whole genome shotgun (WGS) entry which is preliminary data.</text>
</comment>
<evidence type="ECO:0000313" key="2">
    <source>
        <dbReference type="EMBL" id="KAK2570325.1"/>
    </source>
</evidence>
<evidence type="ECO:0000259" key="1">
    <source>
        <dbReference type="Pfam" id="PF20478"/>
    </source>
</evidence>
<gene>
    <name evidence="2" type="ORF">P5673_005115</name>
</gene>
<dbReference type="Proteomes" id="UP001249851">
    <property type="component" value="Unassembled WGS sequence"/>
</dbReference>
<reference evidence="2" key="2">
    <citation type="journal article" date="2023" name="Science">
        <title>Genomic signatures of disease resistance in endangered staghorn corals.</title>
        <authorList>
            <person name="Vollmer S.V."/>
            <person name="Selwyn J.D."/>
            <person name="Despard B.A."/>
            <person name="Roesel C.L."/>
        </authorList>
    </citation>
    <scope>NUCLEOTIDE SEQUENCE</scope>
    <source>
        <strain evidence="2">K2</strain>
    </source>
</reference>
<dbReference type="PANTHER" id="PTHR36981:SF1">
    <property type="entry name" value="P2X PURINORECEPTOR 7 INTRACELLULAR DOMAIN-CONTAINING PROTEIN"/>
    <property type="match status" value="1"/>
</dbReference>
<dbReference type="PANTHER" id="PTHR36981">
    <property type="entry name" value="ZGC:195170"/>
    <property type="match status" value="1"/>
</dbReference>
<dbReference type="AlphaFoldDB" id="A0AAD9R054"/>
<accession>A0AAD9R054</accession>
<protein>
    <recommendedName>
        <fullName evidence="1">P2X purinoreceptor 7 intracellular domain-containing protein</fullName>
    </recommendedName>
</protein>
<keyword evidence="3" id="KW-1185">Reference proteome</keyword>
<feature type="domain" description="P2X purinoreceptor 7 intracellular" evidence="1">
    <location>
        <begin position="158"/>
        <end position="207"/>
    </location>
</feature>
<organism evidence="2 3">
    <name type="scientific">Acropora cervicornis</name>
    <name type="common">Staghorn coral</name>
    <dbReference type="NCBI Taxonomy" id="6130"/>
    <lineage>
        <taxon>Eukaryota</taxon>
        <taxon>Metazoa</taxon>
        <taxon>Cnidaria</taxon>
        <taxon>Anthozoa</taxon>
        <taxon>Hexacorallia</taxon>
        <taxon>Scleractinia</taxon>
        <taxon>Astrocoeniina</taxon>
        <taxon>Acroporidae</taxon>
        <taxon>Acropora</taxon>
    </lineage>
</organism>
<sequence>MKWTNDTRTLGLIKRTCRDLNDVGTTRTLYCSLINPYARCNIDKLEAVQRIASTLSFGTEQDIFGKRCLPSITDYAAYDDTVEPVPSEEEALQYPEQLPLEEEEQQTLLPRFSGEDDTREWCKCSNCSLEQITKPDECWCCMEITRCCEKMEESKLEDKFLQPVAYCQYIRPVYEYVGTSRRILLPNCVYSRIRKAFPNADGEYVGYEEEERQD</sequence>
<dbReference type="EMBL" id="JARQWQ010000008">
    <property type="protein sequence ID" value="KAK2570325.1"/>
    <property type="molecule type" value="Genomic_DNA"/>
</dbReference>
<reference evidence="2" key="1">
    <citation type="journal article" date="2023" name="G3 (Bethesda)">
        <title>Whole genome assembly and annotation of the endangered Caribbean coral Acropora cervicornis.</title>
        <authorList>
            <person name="Selwyn J.D."/>
            <person name="Vollmer S.V."/>
        </authorList>
    </citation>
    <scope>NUCLEOTIDE SEQUENCE</scope>
    <source>
        <strain evidence="2">K2</strain>
    </source>
</reference>
<dbReference type="InterPro" id="IPR046815">
    <property type="entry name" value="P2RX7_C"/>
</dbReference>
<name>A0AAD9R054_ACRCE</name>
<dbReference type="Pfam" id="PF20478">
    <property type="entry name" value="P2RX7_C"/>
    <property type="match status" value="1"/>
</dbReference>
<evidence type="ECO:0000313" key="3">
    <source>
        <dbReference type="Proteomes" id="UP001249851"/>
    </source>
</evidence>